<keyword evidence="2" id="KW-1185">Reference proteome</keyword>
<sequence>MDWNGGFEREMVYGFGDFVTRVCLHGACVVRGAGWPTCLCITSCGSNIPRFTYV</sequence>
<dbReference type="AlphaFoldDB" id="B9S409"/>
<proteinExistence type="predicted"/>
<evidence type="ECO:0000313" key="2">
    <source>
        <dbReference type="Proteomes" id="UP000008311"/>
    </source>
</evidence>
<dbReference type="Proteomes" id="UP000008311">
    <property type="component" value="Unassembled WGS sequence"/>
</dbReference>
<gene>
    <name evidence="1" type="ORF">RCOM_0557360</name>
</gene>
<dbReference type="EMBL" id="EQ973863">
    <property type="protein sequence ID" value="EEF41690.1"/>
    <property type="molecule type" value="Genomic_DNA"/>
</dbReference>
<organism evidence="1 2">
    <name type="scientific">Ricinus communis</name>
    <name type="common">Castor bean</name>
    <dbReference type="NCBI Taxonomy" id="3988"/>
    <lineage>
        <taxon>Eukaryota</taxon>
        <taxon>Viridiplantae</taxon>
        <taxon>Streptophyta</taxon>
        <taxon>Embryophyta</taxon>
        <taxon>Tracheophyta</taxon>
        <taxon>Spermatophyta</taxon>
        <taxon>Magnoliopsida</taxon>
        <taxon>eudicotyledons</taxon>
        <taxon>Gunneridae</taxon>
        <taxon>Pentapetalae</taxon>
        <taxon>rosids</taxon>
        <taxon>fabids</taxon>
        <taxon>Malpighiales</taxon>
        <taxon>Euphorbiaceae</taxon>
        <taxon>Acalyphoideae</taxon>
        <taxon>Acalypheae</taxon>
        <taxon>Ricinus</taxon>
    </lineage>
</organism>
<dbReference type="InParanoid" id="B9S409"/>
<evidence type="ECO:0000313" key="1">
    <source>
        <dbReference type="EMBL" id="EEF41690.1"/>
    </source>
</evidence>
<name>B9S409_RICCO</name>
<reference evidence="2" key="1">
    <citation type="journal article" date="2010" name="Nat. Biotechnol.">
        <title>Draft genome sequence of the oilseed species Ricinus communis.</title>
        <authorList>
            <person name="Chan A.P."/>
            <person name="Crabtree J."/>
            <person name="Zhao Q."/>
            <person name="Lorenzi H."/>
            <person name="Orvis J."/>
            <person name="Puiu D."/>
            <person name="Melake-Berhan A."/>
            <person name="Jones K.M."/>
            <person name="Redman J."/>
            <person name="Chen G."/>
            <person name="Cahoon E.B."/>
            <person name="Gedil M."/>
            <person name="Stanke M."/>
            <person name="Haas B.J."/>
            <person name="Wortman J.R."/>
            <person name="Fraser-Liggett C.M."/>
            <person name="Ravel J."/>
            <person name="Rabinowicz P.D."/>
        </authorList>
    </citation>
    <scope>NUCLEOTIDE SEQUENCE [LARGE SCALE GENOMIC DNA]</scope>
    <source>
        <strain evidence="2">cv. Hale</strain>
    </source>
</reference>
<accession>B9S409</accession>
<protein>
    <submittedName>
        <fullName evidence="1">Uncharacterized protein</fullName>
    </submittedName>
</protein>